<dbReference type="Pfam" id="PF14607">
    <property type="entry name" value="GxDLY"/>
    <property type="match status" value="1"/>
</dbReference>
<organism evidence="4 5">
    <name type="scientific">Triparma retinervis</name>
    <dbReference type="NCBI Taxonomy" id="2557542"/>
    <lineage>
        <taxon>Eukaryota</taxon>
        <taxon>Sar</taxon>
        <taxon>Stramenopiles</taxon>
        <taxon>Ochrophyta</taxon>
        <taxon>Bolidophyceae</taxon>
        <taxon>Parmales</taxon>
        <taxon>Triparmaceae</taxon>
        <taxon>Triparma</taxon>
    </lineage>
</organism>
<evidence type="ECO:0000259" key="2">
    <source>
        <dbReference type="Pfam" id="PF14606"/>
    </source>
</evidence>
<feature type="domain" description="SGNH hydrolase-type esterase N-terminal" evidence="3">
    <location>
        <begin position="25"/>
        <end position="168"/>
    </location>
</feature>
<comment type="caution">
    <text evidence="4">The sequence shown here is derived from an EMBL/GenBank/DDBJ whole genome shotgun (WGS) entry which is preliminary data.</text>
</comment>
<dbReference type="Gene3D" id="3.40.50.1110">
    <property type="entry name" value="SGNH hydrolase"/>
    <property type="match status" value="1"/>
</dbReference>
<dbReference type="InterPro" id="IPR013830">
    <property type="entry name" value="SGNH_hydro"/>
</dbReference>
<sequence>MRPIAFALIFGTVGASRVSFVPATTLSVLGMGFDHQVTPTPFSRFPSESEGTIRSDVYDLSLNSAGVAIEFATDAPEIYLNYTLASALQCYSMWHMPSTSVSGVDLYAFNDFSSERIMGEWLFVGHFGPPSTNFSGVIGNLGSVMKKYRVHLPLYNTVDEMEIGVDDGFTLEKSETLDLSQRVLWYGTSIAQGAVASRPGTAFTNVIRNSIGMDVVNLGFSGNCLMELDVAEWLVEVEGVSAVVVDCLPNMDASLVTSSTVSLVNKLRDAFGDQVPIVLAEGTTYGSAWISDDVKNDQEAKRSALTAEFNTLIESGMKNLFYVKGEDLGQGDLSTSPTVEGTHLTDIGHQYVADYYSSFLPTILQKYDKEN</sequence>
<dbReference type="OrthoDB" id="10267170at2759"/>
<accession>A0A9W7EAH8</accession>
<proteinExistence type="predicted"/>
<evidence type="ECO:0000313" key="4">
    <source>
        <dbReference type="EMBL" id="GMH71852.1"/>
    </source>
</evidence>
<reference evidence="4" key="1">
    <citation type="submission" date="2022-07" db="EMBL/GenBank/DDBJ databases">
        <title>Genome analysis of Parmales, a sister group of diatoms, reveals the evolutionary specialization of diatoms from phago-mixotrophs to photoautotrophs.</title>
        <authorList>
            <person name="Ban H."/>
            <person name="Sato S."/>
            <person name="Yoshikawa S."/>
            <person name="Kazumasa Y."/>
            <person name="Nakamura Y."/>
            <person name="Ichinomiya M."/>
            <person name="Saitoh K."/>
            <person name="Sato N."/>
            <person name="Blanc-Mathieu R."/>
            <person name="Endo H."/>
            <person name="Kuwata A."/>
            <person name="Ogata H."/>
        </authorList>
    </citation>
    <scope>NUCLEOTIDE SEQUENCE</scope>
</reference>
<evidence type="ECO:0000256" key="1">
    <source>
        <dbReference type="SAM" id="SignalP"/>
    </source>
</evidence>
<feature type="domain" description="SGNH hydrolase-type esterase" evidence="2">
    <location>
        <begin position="182"/>
        <end position="358"/>
    </location>
</feature>
<name>A0A9W7EAH8_9STRA</name>
<gene>
    <name evidence="4" type="ORF">TrRE_jg832</name>
</gene>
<dbReference type="InterPro" id="IPR032740">
    <property type="entry name" value="GxDLY"/>
</dbReference>
<protein>
    <recommendedName>
        <fullName evidence="6">SGNH hydrolase-type esterase domain-containing protein</fullName>
    </recommendedName>
</protein>
<dbReference type="Proteomes" id="UP001165082">
    <property type="component" value="Unassembled WGS sequence"/>
</dbReference>
<dbReference type="AlphaFoldDB" id="A0A9W7EAH8"/>
<dbReference type="EMBL" id="BRXZ01002868">
    <property type="protein sequence ID" value="GMH71852.1"/>
    <property type="molecule type" value="Genomic_DNA"/>
</dbReference>
<evidence type="ECO:0000259" key="3">
    <source>
        <dbReference type="Pfam" id="PF14607"/>
    </source>
</evidence>
<evidence type="ECO:0008006" key="6">
    <source>
        <dbReference type="Google" id="ProtNLM"/>
    </source>
</evidence>
<feature type="signal peptide" evidence="1">
    <location>
        <begin position="1"/>
        <end position="15"/>
    </location>
</feature>
<evidence type="ECO:0000313" key="5">
    <source>
        <dbReference type="Proteomes" id="UP001165082"/>
    </source>
</evidence>
<keyword evidence="1" id="KW-0732">Signal</keyword>
<feature type="chain" id="PRO_5040736990" description="SGNH hydrolase-type esterase domain-containing protein" evidence="1">
    <location>
        <begin position="16"/>
        <end position="371"/>
    </location>
</feature>
<dbReference type="SUPFAM" id="SSF52266">
    <property type="entry name" value="SGNH hydrolase"/>
    <property type="match status" value="1"/>
</dbReference>
<keyword evidence="5" id="KW-1185">Reference proteome</keyword>
<dbReference type="Pfam" id="PF14606">
    <property type="entry name" value="Lipase_GDSL_3"/>
    <property type="match status" value="1"/>
</dbReference>
<dbReference type="InterPro" id="IPR036514">
    <property type="entry name" value="SGNH_hydro_sf"/>
</dbReference>
<dbReference type="Gene3D" id="2.60.120.260">
    <property type="entry name" value="Galactose-binding domain-like"/>
    <property type="match status" value="1"/>
</dbReference>